<sequence>MNFLKIVKYDFINILHNPALIISNTILPVVLIAVLGFVTQNNFGKEPLSAYDYQSVNMLIFSVSLIVAITTSNSFMEEKVIRGNMRIAYAPVSKMEMVLSKIVSSYIFVSICYGMLIPFCQYILGVNMGGNRCLWFALLLNAFSFFECCFGAMFCCIFRSEEQANSIMQIPLFIFIFLGGVLVSIHRLGKIVNEISYISPVKWIVRCSYQIIYDNDLHLLLSIIISLAILSLICLLICGLRFKPEEYI</sequence>
<accession>A0ABT1EBI3</accession>
<dbReference type="InterPro" id="IPR000412">
    <property type="entry name" value="ABC_2_transport"/>
</dbReference>
<evidence type="ECO:0000256" key="1">
    <source>
        <dbReference type="ARBA" id="ARBA00004141"/>
    </source>
</evidence>
<keyword evidence="3 5" id="KW-1133">Transmembrane helix</keyword>
<feature type="transmembrane region" description="Helical" evidence="5">
    <location>
        <begin position="58"/>
        <end position="76"/>
    </location>
</feature>
<dbReference type="InterPro" id="IPR052902">
    <property type="entry name" value="ABC-2_transporter"/>
</dbReference>
<reference evidence="7 8" key="1">
    <citation type="journal article" date="2022" name="Genome Biol. Evol.">
        <title>Host diet, physiology and behaviors set the stage for Lachnospiraceae cladogenesis.</title>
        <authorList>
            <person name="Vera-Ponce De Leon A."/>
            <person name="Schneider M."/>
            <person name="Jahnes B.C."/>
            <person name="Sadowski V."/>
            <person name="Camuy-Velez L.A."/>
            <person name="Duan J."/>
            <person name="Sabree Z.L."/>
        </authorList>
    </citation>
    <scope>NUCLEOTIDE SEQUENCE [LARGE SCALE GENOMIC DNA]</scope>
    <source>
        <strain evidence="7 8">PAL113</strain>
    </source>
</reference>
<evidence type="ECO:0000313" key="7">
    <source>
        <dbReference type="EMBL" id="MCP1103199.1"/>
    </source>
</evidence>
<evidence type="ECO:0000256" key="2">
    <source>
        <dbReference type="ARBA" id="ARBA00022692"/>
    </source>
</evidence>
<name>A0ABT1EBI3_9FIRM</name>
<dbReference type="EMBL" id="JAMZFW010000020">
    <property type="protein sequence ID" value="MCP1103199.1"/>
    <property type="molecule type" value="Genomic_DNA"/>
</dbReference>
<keyword evidence="4 5" id="KW-0472">Membrane</keyword>
<dbReference type="PANTHER" id="PTHR43027:SF1">
    <property type="entry name" value="DOXORUBICIN RESISTANCE ABC TRANSPORTER PERMEASE PROTEIN DRRC-RELATED"/>
    <property type="match status" value="1"/>
</dbReference>
<dbReference type="InterPro" id="IPR013525">
    <property type="entry name" value="ABC2_TM"/>
</dbReference>
<evidence type="ECO:0000256" key="4">
    <source>
        <dbReference type="ARBA" id="ARBA00023136"/>
    </source>
</evidence>
<comment type="subcellular location">
    <subcellularLocation>
        <location evidence="1">Membrane</location>
        <topology evidence="1">Multi-pass membrane protein</topology>
    </subcellularLocation>
</comment>
<feature type="transmembrane region" description="Helical" evidence="5">
    <location>
        <begin position="20"/>
        <end position="38"/>
    </location>
</feature>
<gene>
    <name evidence="7" type="ORF">NK125_12345</name>
</gene>
<keyword evidence="2 5" id="KW-0812">Transmembrane</keyword>
<organism evidence="7 8">
    <name type="scientific">Aequitasia blattaphilus</name>
    <dbReference type="NCBI Taxonomy" id="2949332"/>
    <lineage>
        <taxon>Bacteria</taxon>
        <taxon>Bacillati</taxon>
        <taxon>Bacillota</taxon>
        <taxon>Clostridia</taxon>
        <taxon>Lachnospirales</taxon>
        <taxon>Lachnospiraceae</taxon>
        <taxon>Aequitasia</taxon>
    </lineage>
</organism>
<comment type="caution">
    <text evidence="7">The sequence shown here is derived from an EMBL/GenBank/DDBJ whole genome shotgun (WGS) entry which is preliminary data.</text>
</comment>
<feature type="domain" description="ABC-2 type transporter transmembrane" evidence="6">
    <location>
        <begin position="3"/>
        <end position="212"/>
    </location>
</feature>
<dbReference type="Pfam" id="PF01061">
    <property type="entry name" value="ABC2_membrane"/>
    <property type="match status" value="1"/>
</dbReference>
<proteinExistence type="predicted"/>
<feature type="transmembrane region" description="Helical" evidence="5">
    <location>
        <begin position="136"/>
        <end position="158"/>
    </location>
</feature>
<feature type="transmembrane region" description="Helical" evidence="5">
    <location>
        <begin position="219"/>
        <end position="242"/>
    </location>
</feature>
<evidence type="ECO:0000256" key="5">
    <source>
        <dbReference type="SAM" id="Phobius"/>
    </source>
</evidence>
<evidence type="ECO:0000313" key="8">
    <source>
        <dbReference type="Proteomes" id="UP001523566"/>
    </source>
</evidence>
<evidence type="ECO:0000259" key="6">
    <source>
        <dbReference type="Pfam" id="PF01061"/>
    </source>
</evidence>
<dbReference type="PANTHER" id="PTHR43027">
    <property type="entry name" value="DOXORUBICIN RESISTANCE ABC TRANSPORTER PERMEASE PROTEIN DRRC-RELATED"/>
    <property type="match status" value="1"/>
</dbReference>
<protein>
    <submittedName>
        <fullName evidence="7">ABC transporter permease</fullName>
    </submittedName>
</protein>
<dbReference type="PIRSF" id="PIRSF006648">
    <property type="entry name" value="DrrB"/>
    <property type="match status" value="1"/>
</dbReference>
<feature type="transmembrane region" description="Helical" evidence="5">
    <location>
        <begin position="103"/>
        <end position="124"/>
    </location>
</feature>
<keyword evidence="8" id="KW-1185">Reference proteome</keyword>
<evidence type="ECO:0000256" key="3">
    <source>
        <dbReference type="ARBA" id="ARBA00022989"/>
    </source>
</evidence>
<feature type="transmembrane region" description="Helical" evidence="5">
    <location>
        <begin position="170"/>
        <end position="189"/>
    </location>
</feature>
<dbReference type="RefSeq" id="WP_262066983.1">
    <property type="nucleotide sequence ID" value="NZ_JAMXOD010000020.1"/>
</dbReference>
<dbReference type="Proteomes" id="UP001523566">
    <property type="component" value="Unassembled WGS sequence"/>
</dbReference>